<comment type="caution">
    <text evidence="3">The sequence shown here is derived from an EMBL/GenBank/DDBJ whole genome shotgun (WGS) entry which is preliminary data.</text>
</comment>
<protein>
    <submittedName>
        <fullName evidence="3">Uncharacterized protein</fullName>
    </submittedName>
</protein>
<gene>
    <name evidence="3" type="ORF">DFP72DRAFT_915646</name>
</gene>
<organism evidence="3 4">
    <name type="scientific">Ephemerocybe angulata</name>
    <dbReference type="NCBI Taxonomy" id="980116"/>
    <lineage>
        <taxon>Eukaryota</taxon>
        <taxon>Fungi</taxon>
        <taxon>Dikarya</taxon>
        <taxon>Basidiomycota</taxon>
        <taxon>Agaricomycotina</taxon>
        <taxon>Agaricomycetes</taxon>
        <taxon>Agaricomycetidae</taxon>
        <taxon>Agaricales</taxon>
        <taxon>Agaricineae</taxon>
        <taxon>Psathyrellaceae</taxon>
        <taxon>Ephemerocybe</taxon>
    </lineage>
</organism>
<keyword evidence="2" id="KW-0732">Signal</keyword>
<dbReference type="EMBL" id="JACGCI010000068">
    <property type="protein sequence ID" value="KAF6748864.1"/>
    <property type="molecule type" value="Genomic_DNA"/>
</dbReference>
<evidence type="ECO:0000313" key="3">
    <source>
        <dbReference type="EMBL" id="KAF6748864.1"/>
    </source>
</evidence>
<feature type="signal peptide" evidence="2">
    <location>
        <begin position="1"/>
        <end position="24"/>
    </location>
</feature>
<proteinExistence type="predicted"/>
<name>A0A8H6M0K2_9AGAR</name>
<evidence type="ECO:0000256" key="1">
    <source>
        <dbReference type="SAM" id="MobiDB-lite"/>
    </source>
</evidence>
<evidence type="ECO:0000313" key="4">
    <source>
        <dbReference type="Proteomes" id="UP000521943"/>
    </source>
</evidence>
<accession>A0A8H6M0K2</accession>
<dbReference type="Proteomes" id="UP000521943">
    <property type="component" value="Unassembled WGS sequence"/>
</dbReference>
<feature type="compositionally biased region" description="Basic and acidic residues" evidence="1">
    <location>
        <begin position="183"/>
        <end position="194"/>
    </location>
</feature>
<reference evidence="3 4" key="1">
    <citation type="submission" date="2020-07" db="EMBL/GenBank/DDBJ databases">
        <title>Comparative genomics of pyrophilous fungi reveals a link between fire events and developmental genes.</title>
        <authorList>
            <consortium name="DOE Joint Genome Institute"/>
            <person name="Steindorff A.S."/>
            <person name="Carver A."/>
            <person name="Calhoun S."/>
            <person name="Stillman K."/>
            <person name="Liu H."/>
            <person name="Lipzen A."/>
            <person name="Pangilinan J."/>
            <person name="Labutti K."/>
            <person name="Bruns T.D."/>
            <person name="Grigoriev I.V."/>
        </authorList>
    </citation>
    <scope>NUCLEOTIDE SEQUENCE [LARGE SCALE GENOMIC DNA]</scope>
    <source>
        <strain evidence="3 4">CBS 144469</strain>
    </source>
</reference>
<evidence type="ECO:0000256" key="2">
    <source>
        <dbReference type="SAM" id="SignalP"/>
    </source>
</evidence>
<feature type="region of interest" description="Disordered" evidence="1">
    <location>
        <begin position="167"/>
        <end position="194"/>
    </location>
</feature>
<keyword evidence="4" id="KW-1185">Reference proteome</keyword>
<feature type="chain" id="PRO_5034432394" evidence="2">
    <location>
        <begin position="25"/>
        <end position="194"/>
    </location>
</feature>
<sequence length="194" mass="21719">MRLILGPVLSLVLLIASFGLLANAYVDHDEFIARSAVDGLSMRGESLAVPFQHSLREFLEEAADVYKRSLDEYEGGILEARTPRTVTMYVLFMKDGIRHYKVRPLEVSSDKRLSELVPLVIGALPAELQMPAEDFAFSVSTKPAGLPAPDKEMFNLLKMDKTINDLFPNSPSVKIQGRRKSAKKPESSQRQRRT</sequence>
<dbReference type="AlphaFoldDB" id="A0A8H6M0K2"/>